<sequence>MSALPPLSEATFWEILGEQIPDETVNALVWHYLGYRQNSDGSWDNSGVDSTWQQEYPEPPDFIASRPATIKLTRSIDPADKQLLKEHLGFGGYQVSELTPRRTRRATAVNWLLAYLRHHPQ</sequence>
<dbReference type="STRING" id="1183438.GKIL_2415"/>
<name>U5QI94_GLOK1</name>
<dbReference type="AlphaFoldDB" id="U5QI94"/>
<dbReference type="Proteomes" id="UP000017396">
    <property type="component" value="Chromosome"/>
</dbReference>
<dbReference type="RefSeq" id="WP_023173840.1">
    <property type="nucleotide sequence ID" value="NC_022600.1"/>
</dbReference>
<reference evidence="1 2" key="1">
    <citation type="journal article" date="2013" name="PLoS ONE">
        <title>Cultivation and Complete Genome Sequencing of Gloeobacter kilaueensis sp. nov., from a Lava Cave in Kilauea Caldera, Hawai'i.</title>
        <authorList>
            <person name="Saw J.H."/>
            <person name="Schatz M."/>
            <person name="Brown M.V."/>
            <person name="Kunkel D.D."/>
            <person name="Foster J.S."/>
            <person name="Shick H."/>
            <person name="Christensen S."/>
            <person name="Hou S."/>
            <person name="Wan X."/>
            <person name="Donachie S.P."/>
        </authorList>
    </citation>
    <scope>NUCLEOTIDE SEQUENCE [LARGE SCALE GENOMIC DNA]</scope>
    <source>
        <strain evidence="2">JS</strain>
    </source>
</reference>
<dbReference type="Pfam" id="PF08853">
    <property type="entry name" value="DUF1823"/>
    <property type="match status" value="1"/>
</dbReference>
<dbReference type="KEGG" id="glj:GKIL_2415"/>
<dbReference type="eggNOG" id="ENOG5031DJN">
    <property type="taxonomic scope" value="Bacteria"/>
</dbReference>
<dbReference type="OrthoDB" id="460177at2"/>
<dbReference type="InterPro" id="IPR014952">
    <property type="entry name" value="DUF1823"/>
</dbReference>
<dbReference type="PATRIC" id="fig|1183438.3.peg.2373"/>
<evidence type="ECO:0008006" key="3">
    <source>
        <dbReference type="Google" id="ProtNLM"/>
    </source>
</evidence>
<protein>
    <recommendedName>
        <fullName evidence="3">DUF1823 domain-containing protein</fullName>
    </recommendedName>
</protein>
<dbReference type="HOGENOM" id="CLU_139155_0_0_3"/>
<dbReference type="Gene3D" id="1.10.418.90">
    <property type="entry name" value="Protein of unknown function DUF1823"/>
    <property type="match status" value="1"/>
</dbReference>
<keyword evidence="2" id="KW-1185">Reference proteome</keyword>
<gene>
    <name evidence="1" type="ORF">GKIL_2415</name>
</gene>
<evidence type="ECO:0000313" key="2">
    <source>
        <dbReference type="Proteomes" id="UP000017396"/>
    </source>
</evidence>
<evidence type="ECO:0000313" key="1">
    <source>
        <dbReference type="EMBL" id="AGY58661.1"/>
    </source>
</evidence>
<accession>U5QI94</accession>
<organism evidence="1 2">
    <name type="scientific">Gloeobacter kilaueensis (strain ATCC BAA-2537 / CCAP 1431/1 / ULC 316 / JS1)</name>
    <dbReference type="NCBI Taxonomy" id="1183438"/>
    <lineage>
        <taxon>Bacteria</taxon>
        <taxon>Bacillati</taxon>
        <taxon>Cyanobacteriota</taxon>
        <taxon>Cyanophyceae</taxon>
        <taxon>Gloeobacterales</taxon>
        <taxon>Gloeobacteraceae</taxon>
        <taxon>Gloeobacter</taxon>
    </lineage>
</organism>
<proteinExistence type="predicted"/>
<dbReference type="EMBL" id="CP003587">
    <property type="protein sequence ID" value="AGY58661.1"/>
    <property type="molecule type" value="Genomic_DNA"/>
</dbReference>